<feature type="transmembrane region" description="Helical" evidence="1">
    <location>
        <begin position="70"/>
        <end position="91"/>
    </location>
</feature>
<sequence length="227" mass="24002">MDLTWLAVSGVLIGIIIFALKVSLGCGLASLSRNETLCIATLYLALSLVMGLALGFVPEGAISSIMKMGVTMHLAIALLLVAMGVATAREWNRRGRDLSRKTFWVLSIPCPACLAATFLSCSALAGLLEVAGWKVGAFVGLIFFASIAVLSATVGKVKKAPSALGNAMIFVGLFYILSMLLIPAYLKTQSTPFAPVTIPASDLFTSYFFILGLVVLGFVGRRMGVFL</sequence>
<accession>A0A101IJK0</accession>
<reference evidence="4 5" key="2">
    <citation type="journal article" date="2015" name="MBio">
        <title>Genome-Resolved Metagenomic Analysis Reveals Roles for Candidate Phyla and Other Microbial Community Members in Biogeochemical Transformations in Oil Reservoirs.</title>
        <authorList>
            <person name="Hu P."/>
            <person name="Tom L."/>
            <person name="Singh A."/>
            <person name="Thomas B.C."/>
            <person name="Baker B.J."/>
            <person name="Piceno Y.M."/>
            <person name="Andersen G.L."/>
            <person name="Banfield J.F."/>
        </authorList>
    </citation>
    <scope>NUCLEOTIDE SEQUENCE [LARGE SCALE GENOMIC DNA]</scope>
    <source>
        <strain evidence="2">57_489</strain>
    </source>
</reference>
<dbReference type="Proteomes" id="UP000057043">
    <property type="component" value="Unassembled WGS sequence"/>
</dbReference>
<dbReference type="Pfam" id="PF09930">
    <property type="entry name" value="DUF2162"/>
    <property type="match status" value="1"/>
</dbReference>
<feature type="transmembrane region" description="Helical" evidence="1">
    <location>
        <begin position="103"/>
        <end position="125"/>
    </location>
</feature>
<dbReference type="InterPro" id="IPR017199">
    <property type="entry name" value="UCP037409_transporter"/>
</dbReference>
<feature type="transmembrane region" description="Helical" evidence="1">
    <location>
        <begin position="36"/>
        <end position="58"/>
    </location>
</feature>
<keyword evidence="1" id="KW-1133">Transmembrane helix</keyword>
<dbReference type="EMBL" id="LGHB01000013">
    <property type="protein sequence ID" value="KUK96440.1"/>
    <property type="molecule type" value="Genomic_DNA"/>
</dbReference>
<gene>
    <name evidence="2" type="ORF">XD72_1641</name>
    <name evidence="3" type="ORF">XE07_1111</name>
</gene>
<evidence type="ECO:0000313" key="3">
    <source>
        <dbReference type="EMBL" id="KUK96440.1"/>
    </source>
</evidence>
<evidence type="ECO:0000313" key="2">
    <source>
        <dbReference type="EMBL" id="KUK44002.1"/>
    </source>
</evidence>
<keyword evidence="1" id="KW-0812">Transmembrane</keyword>
<protein>
    <submittedName>
        <fullName evidence="3">Conserved hypothetical membrane protein</fullName>
    </submittedName>
</protein>
<evidence type="ECO:0000313" key="4">
    <source>
        <dbReference type="Proteomes" id="UP000053961"/>
    </source>
</evidence>
<dbReference type="PATRIC" id="fig|301375.6.peg.2524"/>
<reference evidence="3" key="1">
    <citation type="journal article" date="2015" name="MBio">
        <title>Genome-resolved metagenomic analysis reveals roles for candidate phyla and other microbial community members in biogeochemical transformations in oil reservoirs.</title>
        <authorList>
            <person name="Hu P."/>
            <person name="Tom L."/>
            <person name="Singh A."/>
            <person name="Thomas B.C."/>
            <person name="Baker B.J."/>
            <person name="Piceno Y.M."/>
            <person name="Andersen G.L."/>
            <person name="Banfield J.F."/>
        </authorList>
    </citation>
    <scope>NUCLEOTIDE SEQUENCE [LARGE SCALE GENOMIC DNA]</scope>
    <source>
        <strain evidence="3">56_747</strain>
    </source>
</reference>
<comment type="caution">
    <text evidence="3">The sequence shown here is derived from an EMBL/GenBank/DDBJ whole genome shotgun (WGS) entry which is preliminary data.</text>
</comment>
<evidence type="ECO:0000256" key="1">
    <source>
        <dbReference type="SAM" id="Phobius"/>
    </source>
</evidence>
<feature type="transmembrane region" description="Helical" evidence="1">
    <location>
        <begin position="6"/>
        <end position="24"/>
    </location>
</feature>
<feature type="transmembrane region" description="Helical" evidence="1">
    <location>
        <begin position="198"/>
        <end position="219"/>
    </location>
</feature>
<keyword evidence="1" id="KW-0472">Membrane</keyword>
<organism evidence="3 4">
    <name type="scientific">Methanothrix harundinacea</name>
    <dbReference type="NCBI Taxonomy" id="301375"/>
    <lineage>
        <taxon>Archaea</taxon>
        <taxon>Methanobacteriati</taxon>
        <taxon>Methanobacteriota</taxon>
        <taxon>Stenosarchaea group</taxon>
        <taxon>Methanomicrobia</taxon>
        <taxon>Methanotrichales</taxon>
        <taxon>Methanotrichaceae</taxon>
        <taxon>Methanothrix</taxon>
    </lineage>
</organism>
<evidence type="ECO:0000313" key="5">
    <source>
        <dbReference type="Proteomes" id="UP000057043"/>
    </source>
</evidence>
<feature type="transmembrane region" description="Helical" evidence="1">
    <location>
        <begin position="167"/>
        <end position="186"/>
    </location>
</feature>
<dbReference type="AlphaFoldDB" id="A0A101IJK0"/>
<dbReference type="Proteomes" id="UP000053961">
    <property type="component" value="Unassembled WGS sequence"/>
</dbReference>
<dbReference type="PIRSF" id="PIRSF037409">
    <property type="entry name" value="UCP037409_transporter"/>
    <property type="match status" value="1"/>
</dbReference>
<feature type="transmembrane region" description="Helical" evidence="1">
    <location>
        <begin position="131"/>
        <end position="155"/>
    </location>
</feature>
<name>A0A101IJK0_9EURY</name>
<dbReference type="EMBL" id="LGFT01000038">
    <property type="protein sequence ID" value="KUK44002.1"/>
    <property type="molecule type" value="Genomic_DNA"/>
</dbReference>
<proteinExistence type="predicted"/>